<protein>
    <submittedName>
        <fullName evidence="2">Uncharacterized protein</fullName>
    </submittedName>
</protein>
<name>A0A8S5MTW0_9CAUD</name>
<feature type="region of interest" description="Disordered" evidence="1">
    <location>
        <begin position="1"/>
        <end position="24"/>
    </location>
</feature>
<sequence length="67" mass="7833">MKLKKRKKILKARDTYSPSSVPPPNPVDMLLNSLRVEYLVVGKIRKSALKKMFKEYKRLVAERKKTS</sequence>
<evidence type="ECO:0000256" key="1">
    <source>
        <dbReference type="SAM" id="MobiDB-lite"/>
    </source>
</evidence>
<dbReference type="EMBL" id="BK014981">
    <property type="protein sequence ID" value="DAD85395.1"/>
    <property type="molecule type" value="Genomic_DNA"/>
</dbReference>
<feature type="compositionally biased region" description="Basic residues" evidence="1">
    <location>
        <begin position="1"/>
        <end position="10"/>
    </location>
</feature>
<proteinExistence type="predicted"/>
<accession>A0A8S5MTW0</accession>
<reference evidence="2" key="1">
    <citation type="journal article" date="2021" name="Proc. Natl. Acad. Sci. U.S.A.">
        <title>A Catalog of Tens of Thousands of Viruses from Human Metagenomes Reveals Hidden Associations with Chronic Diseases.</title>
        <authorList>
            <person name="Tisza M.J."/>
            <person name="Buck C.B."/>
        </authorList>
    </citation>
    <scope>NUCLEOTIDE SEQUENCE</scope>
    <source>
        <strain evidence="2">CtigT3</strain>
    </source>
</reference>
<evidence type="ECO:0000313" key="2">
    <source>
        <dbReference type="EMBL" id="DAD85395.1"/>
    </source>
</evidence>
<organism evidence="2">
    <name type="scientific">Siphoviridae sp. ctigT3</name>
    <dbReference type="NCBI Taxonomy" id="2826434"/>
    <lineage>
        <taxon>Viruses</taxon>
        <taxon>Duplodnaviria</taxon>
        <taxon>Heunggongvirae</taxon>
        <taxon>Uroviricota</taxon>
        <taxon>Caudoviricetes</taxon>
    </lineage>
</organism>